<reference evidence="4" key="1">
    <citation type="journal article" date="2019" name="Int. J. Syst. Evol. Microbiol.">
        <title>The Global Catalogue of Microorganisms (GCM) 10K type strain sequencing project: providing services to taxonomists for standard genome sequencing and annotation.</title>
        <authorList>
            <consortium name="The Broad Institute Genomics Platform"/>
            <consortium name="The Broad Institute Genome Sequencing Center for Infectious Disease"/>
            <person name="Wu L."/>
            <person name="Ma J."/>
        </authorList>
    </citation>
    <scope>NUCLEOTIDE SEQUENCE [LARGE SCALE GENOMIC DNA]</scope>
    <source>
        <strain evidence="4">KCTC 42498</strain>
    </source>
</reference>
<evidence type="ECO:0000313" key="3">
    <source>
        <dbReference type="EMBL" id="MFD2512662.1"/>
    </source>
</evidence>
<dbReference type="PANTHER" id="PTHR45947">
    <property type="entry name" value="SULFOQUINOVOSYL TRANSFERASE SQD2"/>
    <property type="match status" value="1"/>
</dbReference>
<name>A0ABW5IGC5_9BACT</name>
<organism evidence="3 4">
    <name type="scientific">Pontibacter locisalis</name>
    <dbReference type="NCBI Taxonomy" id="1719035"/>
    <lineage>
        <taxon>Bacteria</taxon>
        <taxon>Pseudomonadati</taxon>
        <taxon>Bacteroidota</taxon>
        <taxon>Cytophagia</taxon>
        <taxon>Cytophagales</taxon>
        <taxon>Hymenobacteraceae</taxon>
        <taxon>Pontibacter</taxon>
    </lineage>
</organism>
<dbReference type="Pfam" id="PF13439">
    <property type="entry name" value="Glyco_transf_4"/>
    <property type="match status" value="1"/>
</dbReference>
<proteinExistence type="predicted"/>
<evidence type="ECO:0000259" key="1">
    <source>
        <dbReference type="Pfam" id="PF00534"/>
    </source>
</evidence>
<accession>A0ABW5IGC5</accession>
<dbReference type="Pfam" id="PF00534">
    <property type="entry name" value="Glycos_transf_1"/>
    <property type="match status" value="1"/>
</dbReference>
<comment type="caution">
    <text evidence="3">The sequence shown here is derived from an EMBL/GenBank/DDBJ whole genome shotgun (WGS) entry which is preliminary data.</text>
</comment>
<keyword evidence="4" id="KW-1185">Reference proteome</keyword>
<dbReference type="CDD" id="cd03825">
    <property type="entry name" value="GT4_WcaC-like"/>
    <property type="match status" value="1"/>
</dbReference>
<dbReference type="SUPFAM" id="SSF53756">
    <property type="entry name" value="UDP-Glycosyltransferase/glycogen phosphorylase"/>
    <property type="match status" value="1"/>
</dbReference>
<feature type="domain" description="Glycosyl transferase family 1" evidence="1">
    <location>
        <begin position="235"/>
        <end position="384"/>
    </location>
</feature>
<dbReference type="Gene3D" id="3.40.50.2000">
    <property type="entry name" value="Glycogen Phosphorylase B"/>
    <property type="match status" value="2"/>
</dbReference>
<dbReference type="Proteomes" id="UP001597544">
    <property type="component" value="Unassembled WGS sequence"/>
</dbReference>
<dbReference type="InterPro" id="IPR028098">
    <property type="entry name" value="Glyco_trans_4-like_N"/>
</dbReference>
<dbReference type="EMBL" id="JBHULU010000002">
    <property type="protein sequence ID" value="MFD2512662.1"/>
    <property type="molecule type" value="Genomic_DNA"/>
</dbReference>
<sequence length="413" mass="45215">MKVVHVNASDLEGGAARAANRLHQGLLKANVDSTLLVQSKSGNNTNVIGPQTNQQKAAASVRPFLDKLPTTRYKNRSKAPFSPSWLPLSGIPKRINDLNPDIVHLHWIGNGMLSIEEIADIKAPIVWTLHDSWAFTGGCHVRLSCEKYQSSCGACPVLGSEKISDLSHSVFKRKLKTYSKIKKLTVTGPSVWLSKSASDSPLFKGRNILTIPIPLDTTVFSPVDKLTARRLLSLPEAKKLILFGAKSATEDLNKGFKLLIEALNKLVRADVELLVVGSNQPEEPQNLNHTAHYLGTFYDNVSLKLLYSAADVIVVPSLQEAFGQMATESLSCGTPVVAFGSTGLLDIVDHKKNGYLATPYETNDLAYGIDWVLSYPNASELAHSAREKVLNVFDATIIVQKYLNLYKEVIESN</sequence>
<dbReference type="RefSeq" id="WP_377502987.1">
    <property type="nucleotide sequence ID" value="NZ_JBHULU010000002.1"/>
</dbReference>
<evidence type="ECO:0000313" key="4">
    <source>
        <dbReference type="Proteomes" id="UP001597544"/>
    </source>
</evidence>
<evidence type="ECO:0000259" key="2">
    <source>
        <dbReference type="Pfam" id="PF13439"/>
    </source>
</evidence>
<dbReference type="PANTHER" id="PTHR45947:SF13">
    <property type="entry name" value="TRANSFERASE"/>
    <property type="match status" value="1"/>
</dbReference>
<gene>
    <name evidence="3" type="ORF">ACFSRY_02175</name>
</gene>
<dbReference type="InterPro" id="IPR050194">
    <property type="entry name" value="Glycosyltransferase_grp1"/>
</dbReference>
<protein>
    <submittedName>
        <fullName evidence="3">Glycosyltransferase family 4 protein</fullName>
    </submittedName>
</protein>
<feature type="domain" description="Glycosyltransferase subfamily 4-like N-terminal" evidence="2">
    <location>
        <begin position="13"/>
        <end position="134"/>
    </location>
</feature>
<dbReference type="InterPro" id="IPR001296">
    <property type="entry name" value="Glyco_trans_1"/>
</dbReference>